<keyword evidence="1" id="KW-0175">Coiled coil</keyword>
<evidence type="ECO:0000256" key="1">
    <source>
        <dbReference type="SAM" id="Coils"/>
    </source>
</evidence>
<feature type="coiled-coil region" evidence="1">
    <location>
        <begin position="11"/>
        <end position="38"/>
    </location>
</feature>
<proteinExistence type="predicted"/>
<keyword evidence="3" id="KW-1185">Reference proteome</keyword>
<dbReference type="RefSeq" id="WP_120167213.1">
    <property type="nucleotide sequence ID" value="NZ_MCIB01000002.1"/>
</dbReference>
<reference evidence="2 3" key="1">
    <citation type="submission" date="2016-08" db="EMBL/GenBank/DDBJ databases">
        <title>Novel Firmicutes and Novel Genomes.</title>
        <authorList>
            <person name="Poppleton D.I."/>
            <person name="Gribaldo S."/>
        </authorList>
    </citation>
    <scope>NUCLEOTIDE SEQUENCE [LARGE SCALE GENOMIC DNA]</scope>
    <source>
        <strain evidence="2 3">CTT3</strain>
    </source>
</reference>
<gene>
    <name evidence="2" type="ORF">BET03_07855</name>
</gene>
<organism evidence="2 3">
    <name type="scientific">Thermohalobacter berrensis</name>
    <dbReference type="NCBI Taxonomy" id="99594"/>
    <lineage>
        <taxon>Bacteria</taxon>
        <taxon>Bacillati</taxon>
        <taxon>Bacillota</taxon>
        <taxon>Tissierellia</taxon>
        <taxon>Tissierellales</taxon>
        <taxon>Thermohalobacteraceae</taxon>
        <taxon>Thermohalobacter</taxon>
    </lineage>
</organism>
<evidence type="ECO:0000313" key="3">
    <source>
        <dbReference type="Proteomes" id="UP000284177"/>
    </source>
</evidence>
<name>A0A419T9Q5_9FIRM</name>
<dbReference type="EMBL" id="MCIB01000002">
    <property type="protein sequence ID" value="RKD34195.1"/>
    <property type="molecule type" value="Genomic_DNA"/>
</dbReference>
<protein>
    <submittedName>
        <fullName evidence="2">Uncharacterized protein</fullName>
    </submittedName>
</protein>
<sequence length="71" mass="8622">MESKNVNGYLLHNSKSALQNLNENVKEKEREIEELRLLYKEKKIPYRLLDERIEEIFDQIKEDIKEELCNN</sequence>
<evidence type="ECO:0000313" key="2">
    <source>
        <dbReference type="EMBL" id="RKD34195.1"/>
    </source>
</evidence>
<comment type="caution">
    <text evidence="2">The sequence shown here is derived from an EMBL/GenBank/DDBJ whole genome shotgun (WGS) entry which is preliminary data.</text>
</comment>
<dbReference type="Proteomes" id="UP000284177">
    <property type="component" value="Unassembled WGS sequence"/>
</dbReference>
<accession>A0A419T9Q5</accession>
<dbReference type="AlphaFoldDB" id="A0A419T9Q5"/>